<evidence type="ECO:0000256" key="4">
    <source>
        <dbReference type="ARBA" id="ARBA00022801"/>
    </source>
</evidence>
<dbReference type="CDD" id="cd00555">
    <property type="entry name" value="Maf"/>
    <property type="match status" value="1"/>
</dbReference>
<gene>
    <name evidence="7" type="ORF">SAMN05660826_01499</name>
</gene>
<accession>A0A1M7KBD8</accession>
<evidence type="ECO:0000313" key="8">
    <source>
        <dbReference type="Proteomes" id="UP000184375"/>
    </source>
</evidence>
<dbReference type="PANTHER" id="PTHR43213">
    <property type="entry name" value="BIFUNCTIONAL DTTP/UTP PYROPHOSPHATASE/METHYLTRANSFERASE PROTEIN-RELATED"/>
    <property type="match status" value="1"/>
</dbReference>
<feature type="site" description="Important for substrate specificity" evidence="6">
    <location>
        <position position="75"/>
    </location>
</feature>
<protein>
    <recommendedName>
        <fullName evidence="6">dTTP/UTP pyrophosphatase</fullName>
        <shortName evidence="6">dTTPase/UTPase</shortName>
        <ecNumber evidence="6">3.6.1.9</ecNumber>
    </recommendedName>
    <alternativeName>
        <fullName evidence="6">Nucleoside triphosphate pyrophosphatase</fullName>
    </alternativeName>
    <alternativeName>
        <fullName evidence="6">Nucleotide pyrophosphatase</fullName>
        <shortName evidence="6">Nucleotide PPase</shortName>
    </alternativeName>
</protein>
<dbReference type="PIRSF" id="PIRSF006305">
    <property type="entry name" value="Maf"/>
    <property type="match status" value="1"/>
</dbReference>
<dbReference type="GO" id="GO:0036218">
    <property type="term" value="F:dTTP diphosphatase activity"/>
    <property type="evidence" value="ECO:0007669"/>
    <property type="project" value="RHEA"/>
</dbReference>
<dbReference type="Gene3D" id="3.90.950.10">
    <property type="match status" value="1"/>
</dbReference>
<dbReference type="SUPFAM" id="SSF52972">
    <property type="entry name" value="ITPase-like"/>
    <property type="match status" value="1"/>
</dbReference>
<keyword evidence="5 6" id="KW-0546">Nucleotide metabolism</keyword>
<dbReference type="HAMAP" id="MF_00528">
    <property type="entry name" value="Maf"/>
    <property type="match status" value="1"/>
</dbReference>
<evidence type="ECO:0000256" key="5">
    <source>
        <dbReference type="ARBA" id="ARBA00023080"/>
    </source>
</evidence>
<reference evidence="8" key="1">
    <citation type="submission" date="2016-11" db="EMBL/GenBank/DDBJ databases">
        <authorList>
            <person name="Varghese N."/>
            <person name="Submissions S."/>
        </authorList>
    </citation>
    <scope>NUCLEOTIDE SEQUENCE [LARGE SCALE GENOMIC DNA]</scope>
    <source>
        <strain evidence="8">DSM 18802</strain>
    </source>
</reference>
<comment type="function">
    <text evidence="6">Nucleoside triphosphate pyrophosphatase that hydrolyzes dTTP and UTP. May have a dual role in cell division arrest and in preventing the incorporation of modified nucleotides into cellular nucleic acids.</text>
</comment>
<comment type="subcellular location">
    <subcellularLocation>
        <location evidence="2 6">Cytoplasm</location>
    </subcellularLocation>
</comment>
<comment type="caution">
    <text evidence="6">Lacks conserved residue(s) required for the propagation of feature annotation.</text>
</comment>
<dbReference type="NCBIfam" id="TIGR00172">
    <property type="entry name" value="maf"/>
    <property type="match status" value="1"/>
</dbReference>
<comment type="catalytic activity">
    <reaction evidence="6">
        <text>dTTP + H2O = dTMP + diphosphate + H(+)</text>
        <dbReference type="Rhea" id="RHEA:28534"/>
        <dbReference type="ChEBI" id="CHEBI:15377"/>
        <dbReference type="ChEBI" id="CHEBI:15378"/>
        <dbReference type="ChEBI" id="CHEBI:33019"/>
        <dbReference type="ChEBI" id="CHEBI:37568"/>
        <dbReference type="ChEBI" id="CHEBI:63528"/>
        <dbReference type="EC" id="3.6.1.9"/>
    </reaction>
</comment>
<dbReference type="Proteomes" id="UP000184375">
    <property type="component" value="Unassembled WGS sequence"/>
</dbReference>
<dbReference type="InterPro" id="IPR003697">
    <property type="entry name" value="Maf-like"/>
</dbReference>
<keyword evidence="8" id="KW-1185">Reference proteome</keyword>
<comment type="cofactor">
    <cofactor evidence="1 6">
        <name>a divalent metal cation</name>
        <dbReference type="ChEBI" id="CHEBI:60240"/>
    </cofactor>
</comment>
<organism evidence="7 8">
    <name type="scientific">Caldanaerovirga acetigignens</name>
    <dbReference type="NCBI Taxonomy" id="447595"/>
    <lineage>
        <taxon>Bacteria</taxon>
        <taxon>Bacillati</taxon>
        <taxon>Bacillota</taxon>
        <taxon>Clostridia</taxon>
        <taxon>Thermosediminibacterales</taxon>
        <taxon>Thermosediminibacteraceae</taxon>
        <taxon>Caldanaerovirga</taxon>
    </lineage>
</organism>
<feature type="site" description="Important for substrate specificity" evidence="6">
    <location>
        <position position="17"/>
    </location>
</feature>
<dbReference type="GO" id="GO:0009117">
    <property type="term" value="P:nucleotide metabolic process"/>
    <property type="evidence" value="ECO:0007669"/>
    <property type="project" value="UniProtKB-KW"/>
</dbReference>
<dbReference type="EMBL" id="FRCR01000008">
    <property type="protein sequence ID" value="SHM62548.1"/>
    <property type="molecule type" value="Genomic_DNA"/>
</dbReference>
<dbReference type="GO" id="GO:0036221">
    <property type="term" value="F:UTP diphosphatase activity"/>
    <property type="evidence" value="ECO:0007669"/>
    <property type="project" value="RHEA"/>
</dbReference>
<dbReference type="FunFam" id="3.90.950.10:FF:000005">
    <property type="entry name" value="7-methyl-GTP pyrophosphatase"/>
    <property type="match status" value="1"/>
</dbReference>
<dbReference type="AlphaFoldDB" id="A0A1M7KBD8"/>
<evidence type="ECO:0000256" key="3">
    <source>
        <dbReference type="ARBA" id="ARBA00022490"/>
    </source>
</evidence>
<evidence type="ECO:0000256" key="1">
    <source>
        <dbReference type="ARBA" id="ARBA00001968"/>
    </source>
</evidence>
<evidence type="ECO:0000313" key="7">
    <source>
        <dbReference type="EMBL" id="SHM62548.1"/>
    </source>
</evidence>
<dbReference type="InterPro" id="IPR029001">
    <property type="entry name" value="ITPase-like_fam"/>
</dbReference>
<comment type="catalytic activity">
    <reaction evidence="6">
        <text>UTP + H2O = UMP + diphosphate + H(+)</text>
        <dbReference type="Rhea" id="RHEA:29395"/>
        <dbReference type="ChEBI" id="CHEBI:15377"/>
        <dbReference type="ChEBI" id="CHEBI:15378"/>
        <dbReference type="ChEBI" id="CHEBI:33019"/>
        <dbReference type="ChEBI" id="CHEBI:46398"/>
        <dbReference type="ChEBI" id="CHEBI:57865"/>
        <dbReference type="EC" id="3.6.1.9"/>
    </reaction>
</comment>
<dbReference type="Pfam" id="PF02545">
    <property type="entry name" value="Maf"/>
    <property type="match status" value="1"/>
</dbReference>
<dbReference type="STRING" id="447595.SAMN05660826_01499"/>
<evidence type="ECO:0000256" key="6">
    <source>
        <dbReference type="HAMAP-Rule" id="MF_00528"/>
    </source>
</evidence>
<dbReference type="PANTHER" id="PTHR43213:SF5">
    <property type="entry name" value="BIFUNCTIONAL DTTP_UTP PYROPHOSPHATASE_METHYLTRANSFERASE PROTEIN-RELATED"/>
    <property type="match status" value="1"/>
</dbReference>
<dbReference type="RefSeq" id="WP_188092883.1">
    <property type="nucleotide sequence ID" value="NZ_FRCR01000008.1"/>
</dbReference>
<dbReference type="GO" id="GO:0005737">
    <property type="term" value="C:cytoplasm"/>
    <property type="evidence" value="ECO:0007669"/>
    <property type="project" value="UniProtKB-SubCell"/>
</dbReference>
<proteinExistence type="inferred from homology"/>
<feature type="active site" description="Proton acceptor" evidence="6">
    <location>
        <position position="74"/>
    </location>
</feature>
<keyword evidence="3 6" id="KW-0963">Cytoplasm</keyword>
<dbReference type="EC" id="3.6.1.9" evidence="6"/>
<keyword evidence="4 6" id="KW-0378">Hydrolase</keyword>
<name>A0A1M7KBD8_9FIRM</name>
<comment type="similarity">
    <text evidence="6">Belongs to the Maf family. YhdE subfamily.</text>
</comment>
<sequence>MYNNLGPRLILASASPRRKELLKQIGLDFEIIPSAIDETLPSGTAPAVAAVKLAENKALDVASRIKDGIVIAADTVVALDDIILGKPKDEEEAMKMLESLSGRWHRVFTGVAVIDSSLSRKIADCEESRVKFKNLSSSEIENYIKTGEPMDKAGAYGIQGKGALLVEKIEGCYYNIVGLPIFKLSLLLSNFGIRIL</sequence>
<feature type="site" description="Important for substrate specificity" evidence="6">
    <location>
        <position position="159"/>
    </location>
</feature>
<evidence type="ECO:0000256" key="2">
    <source>
        <dbReference type="ARBA" id="ARBA00004496"/>
    </source>
</evidence>